<evidence type="ECO:0000313" key="2">
    <source>
        <dbReference type="EMBL" id="WOG87019.1"/>
    </source>
</evidence>
<dbReference type="SUPFAM" id="SSF50249">
    <property type="entry name" value="Nucleic acid-binding proteins"/>
    <property type="match status" value="1"/>
</dbReference>
<dbReference type="AlphaFoldDB" id="A0AAF0WCE2"/>
<dbReference type="Gene3D" id="2.40.50.140">
    <property type="entry name" value="Nucleic acid-binding proteins"/>
    <property type="match status" value="1"/>
</dbReference>
<organism evidence="2 3">
    <name type="scientific">Daucus carota subsp. sativus</name>
    <name type="common">Carrot</name>
    <dbReference type="NCBI Taxonomy" id="79200"/>
    <lineage>
        <taxon>Eukaryota</taxon>
        <taxon>Viridiplantae</taxon>
        <taxon>Streptophyta</taxon>
        <taxon>Embryophyta</taxon>
        <taxon>Tracheophyta</taxon>
        <taxon>Spermatophyta</taxon>
        <taxon>Magnoliopsida</taxon>
        <taxon>eudicotyledons</taxon>
        <taxon>Gunneridae</taxon>
        <taxon>Pentapetalae</taxon>
        <taxon>asterids</taxon>
        <taxon>campanulids</taxon>
        <taxon>Apiales</taxon>
        <taxon>Apiaceae</taxon>
        <taxon>Apioideae</taxon>
        <taxon>Scandiceae</taxon>
        <taxon>Daucinae</taxon>
        <taxon>Daucus</taxon>
        <taxon>Daucus sect. Daucus</taxon>
    </lineage>
</organism>
<dbReference type="Pfam" id="PF02721">
    <property type="entry name" value="DUF223"/>
    <property type="match status" value="1"/>
</dbReference>
<accession>A0AAF0WCE2</accession>
<dbReference type="PANTHER" id="PTHR47165">
    <property type="entry name" value="OS03G0429900 PROTEIN"/>
    <property type="match status" value="1"/>
</dbReference>
<dbReference type="EMBL" id="CP093344">
    <property type="protein sequence ID" value="WOG87019.1"/>
    <property type="molecule type" value="Genomic_DNA"/>
</dbReference>
<dbReference type="InterPro" id="IPR012340">
    <property type="entry name" value="NA-bd_OB-fold"/>
</dbReference>
<sequence length="179" mass="20775">MAEIPYQMIANLRPQTTLAWKLKVRVTRLWPAINRQGDTVGIHCIFVDELGGRIEAWINAANMNQIQNLITEGGTYVVHNFVVRQYGTMQTQRCFQNDVFIELYNMTEVFVAEGVDYIPRHVFHFTDFSALMDTARESNFLIGEPKLTNYPATRFFINLQHEAVQDLRDAFRLVVQDLM</sequence>
<protein>
    <recommendedName>
        <fullName evidence="1">Replication protein A 70 kDa DNA-binding subunit B/D first OB fold domain-containing protein</fullName>
    </recommendedName>
</protein>
<name>A0AAF0WCE2_DAUCS</name>
<gene>
    <name evidence="2" type="ORF">DCAR_0206239</name>
</gene>
<dbReference type="PANTHER" id="PTHR47165:SF4">
    <property type="entry name" value="OS03G0429900 PROTEIN"/>
    <property type="match status" value="1"/>
</dbReference>
<feature type="domain" description="Replication protein A 70 kDa DNA-binding subunit B/D first OB fold" evidence="1">
    <location>
        <begin position="6"/>
        <end position="108"/>
    </location>
</feature>
<reference evidence="2" key="2">
    <citation type="submission" date="2022-03" db="EMBL/GenBank/DDBJ databases">
        <title>Draft title - Genomic analysis of global carrot germplasm unveils the trajectory of domestication and the origin of high carotenoid orange carrot.</title>
        <authorList>
            <person name="Iorizzo M."/>
            <person name="Ellison S."/>
            <person name="Senalik D."/>
            <person name="Macko-Podgorni A."/>
            <person name="Grzebelus D."/>
            <person name="Bostan H."/>
            <person name="Rolling W."/>
            <person name="Curaba J."/>
            <person name="Simon P."/>
        </authorList>
    </citation>
    <scope>NUCLEOTIDE SEQUENCE</scope>
    <source>
        <tissue evidence="2">Leaf</tissue>
    </source>
</reference>
<reference evidence="2" key="1">
    <citation type="journal article" date="2016" name="Nat. Genet.">
        <title>A high-quality carrot genome assembly provides new insights into carotenoid accumulation and asterid genome evolution.</title>
        <authorList>
            <person name="Iorizzo M."/>
            <person name="Ellison S."/>
            <person name="Senalik D."/>
            <person name="Zeng P."/>
            <person name="Satapoomin P."/>
            <person name="Huang J."/>
            <person name="Bowman M."/>
            <person name="Iovene M."/>
            <person name="Sanseverino W."/>
            <person name="Cavagnaro P."/>
            <person name="Yildiz M."/>
            <person name="Macko-Podgorni A."/>
            <person name="Moranska E."/>
            <person name="Grzebelus E."/>
            <person name="Grzebelus D."/>
            <person name="Ashrafi H."/>
            <person name="Zheng Z."/>
            <person name="Cheng S."/>
            <person name="Spooner D."/>
            <person name="Van Deynze A."/>
            <person name="Simon P."/>
        </authorList>
    </citation>
    <scope>NUCLEOTIDE SEQUENCE</scope>
    <source>
        <tissue evidence="2">Leaf</tissue>
    </source>
</reference>
<evidence type="ECO:0000259" key="1">
    <source>
        <dbReference type="Pfam" id="PF02721"/>
    </source>
</evidence>
<proteinExistence type="predicted"/>
<keyword evidence="3" id="KW-1185">Reference proteome</keyword>
<evidence type="ECO:0000313" key="3">
    <source>
        <dbReference type="Proteomes" id="UP000077755"/>
    </source>
</evidence>
<dbReference type="InterPro" id="IPR003871">
    <property type="entry name" value="RFA1B/D_OB_1st"/>
</dbReference>
<dbReference type="Proteomes" id="UP000077755">
    <property type="component" value="Chromosome 2"/>
</dbReference>